<accession>A0A0N0IBF7</accession>
<evidence type="ECO:0000259" key="9">
    <source>
        <dbReference type="Pfam" id="PF12804"/>
    </source>
</evidence>
<dbReference type="InterPro" id="IPR029044">
    <property type="entry name" value="Nucleotide-diphossugar_trans"/>
</dbReference>
<keyword evidence="2 8" id="KW-0808">Transferase</keyword>
<dbReference type="InterPro" id="IPR013482">
    <property type="entry name" value="Molybde_CF_guanTrfase"/>
</dbReference>
<evidence type="ECO:0000256" key="4">
    <source>
        <dbReference type="ARBA" id="ARBA00022741"/>
    </source>
</evidence>
<evidence type="ECO:0000256" key="7">
    <source>
        <dbReference type="ARBA" id="ARBA00023150"/>
    </source>
</evidence>
<keyword evidence="11" id="KW-1185">Reference proteome</keyword>
<dbReference type="GO" id="GO:1902758">
    <property type="term" value="P:bis(molybdopterin guanine dinucleotide)molybdenum biosynthetic process"/>
    <property type="evidence" value="ECO:0007669"/>
    <property type="project" value="TreeGrafter"/>
</dbReference>
<dbReference type="EMBL" id="LGAA01000007">
    <property type="protein sequence ID" value="KPD03872.1"/>
    <property type="molecule type" value="Genomic_DNA"/>
</dbReference>
<feature type="binding site" evidence="8">
    <location>
        <position position="59"/>
    </location>
    <ligand>
        <name>GTP</name>
        <dbReference type="ChEBI" id="CHEBI:37565"/>
    </ligand>
</feature>
<dbReference type="GO" id="GO:0005525">
    <property type="term" value="F:GTP binding"/>
    <property type="evidence" value="ECO:0007669"/>
    <property type="project" value="UniProtKB-UniRule"/>
</dbReference>
<keyword evidence="1 8" id="KW-0963">Cytoplasm</keyword>
<dbReference type="HAMAP" id="MF_00316">
    <property type="entry name" value="MobA"/>
    <property type="match status" value="1"/>
</dbReference>
<comment type="similarity">
    <text evidence="8">Belongs to the MobA family.</text>
</comment>
<dbReference type="CDD" id="cd02503">
    <property type="entry name" value="MobA"/>
    <property type="match status" value="1"/>
</dbReference>
<comment type="catalytic activity">
    <reaction evidence="8">
        <text>Mo-molybdopterin + GTP + H(+) = Mo-molybdopterin guanine dinucleotide + diphosphate</text>
        <dbReference type="Rhea" id="RHEA:34243"/>
        <dbReference type="ChEBI" id="CHEBI:15378"/>
        <dbReference type="ChEBI" id="CHEBI:33019"/>
        <dbReference type="ChEBI" id="CHEBI:37565"/>
        <dbReference type="ChEBI" id="CHEBI:71302"/>
        <dbReference type="ChEBI" id="CHEBI:71310"/>
        <dbReference type="EC" id="2.7.7.77"/>
    </reaction>
</comment>
<comment type="cofactor">
    <cofactor evidence="8">
        <name>Mg(2+)</name>
        <dbReference type="ChEBI" id="CHEBI:18420"/>
    </cofactor>
</comment>
<comment type="subcellular location">
    <subcellularLocation>
        <location evidence="8">Cytoplasm</location>
    </subcellularLocation>
</comment>
<dbReference type="GO" id="GO:0046872">
    <property type="term" value="F:metal ion binding"/>
    <property type="evidence" value="ECO:0007669"/>
    <property type="project" value="UniProtKB-KW"/>
</dbReference>
<keyword evidence="5 8" id="KW-0460">Magnesium</keyword>
<dbReference type="RefSeq" id="WP_082335386.1">
    <property type="nucleotide sequence ID" value="NZ_CAWMUS010000007.1"/>
</dbReference>
<dbReference type="AlphaFoldDB" id="A0A0N0IBF7"/>
<evidence type="ECO:0000313" key="10">
    <source>
        <dbReference type="EMBL" id="KPD03872.1"/>
    </source>
</evidence>
<evidence type="ECO:0000256" key="3">
    <source>
        <dbReference type="ARBA" id="ARBA00022723"/>
    </source>
</evidence>
<name>A0A0N0IBF7_9GAMM</name>
<keyword evidence="3 8" id="KW-0479">Metal-binding</keyword>
<dbReference type="Pfam" id="PF12804">
    <property type="entry name" value="NTP_transf_3"/>
    <property type="match status" value="1"/>
</dbReference>
<gene>
    <name evidence="8" type="primary">mobA</name>
    <name evidence="10" type="ORF">M992_0794</name>
</gene>
<feature type="binding site" evidence="8">
    <location>
        <position position="107"/>
    </location>
    <ligand>
        <name>GTP</name>
        <dbReference type="ChEBI" id="CHEBI:37565"/>
    </ligand>
</feature>
<comment type="caution">
    <text evidence="10">The sequence shown here is derived from an EMBL/GenBank/DDBJ whole genome shotgun (WGS) entry which is preliminary data.</text>
</comment>
<evidence type="ECO:0000256" key="8">
    <source>
        <dbReference type="HAMAP-Rule" id="MF_00316"/>
    </source>
</evidence>
<comment type="function">
    <text evidence="8">Transfers a GMP moiety from GTP to Mo-molybdopterin (Mo-MPT) cofactor (Moco or molybdenum cofactor) to form Mo-molybdopterin guanine dinucleotide (Mo-MGD) cofactor.</text>
</comment>
<keyword evidence="7 8" id="KW-0501">Molybdenum cofactor biosynthesis</keyword>
<evidence type="ECO:0000313" key="11">
    <source>
        <dbReference type="Proteomes" id="UP000053226"/>
    </source>
</evidence>
<evidence type="ECO:0000256" key="5">
    <source>
        <dbReference type="ARBA" id="ARBA00022842"/>
    </source>
</evidence>
<proteinExistence type="inferred from homology"/>
<dbReference type="EC" id="2.7.7.77" evidence="8"/>
<comment type="domain">
    <text evidence="8">The N-terminal domain determines nucleotide recognition and specific binding, while the C-terminal domain determines the specific binding to the target protein.</text>
</comment>
<keyword evidence="4 8" id="KW-0547">Nucleotide-binding</keyword>
<comment type="subunit">
    <text evidence="8">Monomer.</text>
</comment>
<organism evidence="10 11">
    <name type="scientific">Moellerella wisconsensis ATCC 35017</name>
    <dbReference type="NCBI Taxonomy" id="1354267"/>
    <lineage>
        <taxon>Bacteria</taxon>
        <taxon>Pseudomonadati</taxon>
        <taxon>Pseudomonadota</taxon>
        <taxon>Gammaproteobacteria</taxon>
        <taxon>Enterobacterales</taxon>
        <taxon>Morganellaceae</taxon>
        <taxon>Moellerella</taxon>
    </lineage>
</organism>
<dbReference type="NCBIfam" id="TIGR02665">
    <property type="entry name" value="molyb_mobA"/>
    <property type="match status" value="1"/>
</dbReference>
<keyword evidence="6 8" id="KW-0342">GTP-binding</keyword>
<feature type="binding site" evidence="8">
    <location>
        <position position="77"/>
    </location>
    <ligand>
        <name>GTP</name>
        <dbReference type="ChEBI" id="CHEBI:37565"/>
    </ligand>
</feature>
<dbReference type="SUPFAM" id="SSF53448">
    <property type="entry name" value="Nucleotide-diphospho-sugar transferases"/>
    <property type="match status" value="1"/>
</dbReference>
<dbReference type="GO" id="GO:0061603">
    <property type="term" value="F:molybdenum cofactor guanylyltransferase activity"/>
    <property type="evidence" value="ECO:0007669"/>
    <property type="project" value="UniProtKB-EC"/>
</dbReference>
<feature type="binding site" evidence="8">
    <location>
        <position position="107"/>
    </location>
    <ligand>
        <name>Mg(2+)</name>
        <dbReference type="ChEBI" id="CHEBI:18420"/>
    </ligand>
</feature>
<dbReference type="GO" id="GO:0005737">
    <property type="term" value="C:cytoplasm"/>
    <property type="evidence" value="ECO:0007669"/>
    <property type="project" value="UniProtKB-SubCell"/>
</dbReference>
<feature type="domain" description="MobA-like NTP transferase" evidence="9">
    <location>
        <begin position="15"/>
        <end position="164"/>
    </location>
</feature>
<feature type="binding site" evidence="8">
    <location>
        <position position="31"/>
    </location>
    <ligand>
        <name>GTP</name>
        <dbReference type="ChEBI" id="CHEBI:37565"/>
    </ligand>
</feature>
<evidence type="ECO:0000256" key="1">
    <source>
        <dbReference type="ARBA" id="ARBA00022490"/>
    </source>
</evidence>
<dbReference type="PANTHER" id="PTHR19136:SF81">
    <property type="entry name" value="MOLYBDENUM COFACTOR GUANYLYLTRANSFERASE"/>
    <property type="match status" value="1"/>
</dbReference>
<dbReference type="OrthoDB" id="9788394at2"/>
<reference evidence="10 11" key="1">
    <citation type="submission" date="2015-07" db="EMBL/GenBank/DDBJ databases">
        <title>ATOL: Assembling a taxonomically balanced genome-scale reconstruction of the evolutionary history of the Enterobacteriaceae.</title>
        <authorList>
            <person name="Plunkett G.III."/>
            <person name="Neeno-Eckwall E.C."/>
            <person name="Glasner J.D."/>
            <person name="Perna N.T."/>
        </authorList>
    </citation>
    <scope>NUCLEOTIDE SEQUENCE [LARGE SCALE GENOMIC DNA]</scope>
    <source>
        <strain evidence="10 11">ATCC 35017</strain>
    </source>
</reference>
<protein>
    <recommendedName>
        <fullName evidence="8">Molybdenum cofactor guanylyltransferase</fullName>
        <shortName evidence="8">MoCo guanylyltransferase</shortName>
        <ecNumber evidence="8">2.7.7.77</ecNumber>
    </recommendedName>
    <alternativeName>
        <fullName evidence="8">GTP:molybdopterin guanylyltransferase</fullName>
    </alternativeName>
    <alternativeName>
        <fullName evidence="8">Mo-MPT guanylyltransferase</fullName>
    </alternativeName>
    <alternativeName>
        <fullName evidence="8">Molybdopterin guanylyltransferase</fullName>
    </alternativeName>
    <alternativeName>
        <fullName evidence="8">Molybdopterin-guanine dinucleotide synthase</fullName>
        <shortName evidence="8">MGD synthase</shortName>
    </alternativeName>
</protein>
<feature type="binding site" evidence="8">
    <location>
        <begin position="18"/>
        <end position="20"/>
    </location>
    <ligand>
        <name>GTP</name>
        <dbReference type="ChEBI" id="CHEBI:37565"/>
    </ligand>
</feature>
<dbReference type="InterPro" id="IPR025877">
    <property type="entry name" value="MobA-like_NTP_Trfase"/>
</dbReference>
<sequence>MAPSQLITDTPLITGAILAGGRGSRMGGQDKGLVSLNGQPLYAYIAERLKPQVNRLVINANRHLAIYRQSDLPVITDLTPDFSGPLAGMQAVLAEITTDWVIFVPCDVPSFPKNLVQKMWEEKGDAIACYASDTHREHPTFTLLHRSVEPQLTQYLNNGDRKLMLFMQKVSAKCIVFSSETGAFANLNTPEDCANWQNNANL</sequence>
<dbReference type="Proteomes" id="UP000053226">
    <property type="component" value="Unassembled WGS sequence"/>
</dbReference>
<evidence type="ECO:0000256" key="6">
    <source>
        <dbReference type="ARBA" id="ARBA00023134"/>
    </source>
</evidence>
<dbReference type="Gene3D" id="3.90.550.10">
    <property type="entry name" value="Spore Coat Polysaccharide Biosynthesis Protein SpsA, Chain A"/>
    <property type="match status" value="1"/>
</dbReference>
<dbReference type="PANTHER" id="PTHR19136">
    <property type="entry name" value="MOLYBDENUM COFACTOR GUANYLYLTRANSFERASE"/>
    <property type="match status" value="1"/>
</dbReference>
<evidence type="ECO:0000256" key="2">
    <source>
        <dbReference type="ARBA" id="ARBA00022679"/>
    </source>
</evidence>